<protein>
    <submittedName>
        <fullName evidence="1">Uncharacterized protein</fullName>
    </submittedName>
</protein>
<organism evidence="1 2">
    <name type="scientific">Vibrio sinaloensis DSM 21326</name>
    <dbReference type="NCBI Taxonomy" id="945550"/>
    <lineage>
        <taxon>Bacteria</taxon>
        <taxon>Pseudomonadati</taxon>
        <taxon>Pseudomonadota</taxon>
        <taxon>Gammaproteobacteria</taxon>
        <taxon>Vibrionales</taxon>
        <taxon>Vibrionaceae</taxon>
        <taxon>Vibrio</taxon>
        <taxon>Vibrio oreintalis group</taxon>
    </lineage>
</organism>
<dbReference type="Proteomes" id="UP000006228">
    <property type="component" value="Unassembled WGS sequence"/>
</dbReference>
<reference evidence="1 2" key="1">
    <citation type="journal article" date="2012" name="Int. J. Syst. Evol. Microbiol.">
        <title>Vibrio caribbeanicus sp. nov., isolated from the marine sponge Scleritoderma cyanea.</title>
        <authorList>
            <person name="Hoffmann M."/>
            <person name="Monday S.R."/>
            <person name="Allard M.W."/>
            <person name="Strain E.A."/>
            <person name="Whittaker P."/>
            <person name="Naum M."/>
            <person name="McCarthy P.J."/>
            <person name="Lopez J.V."/>
            <person name="Fischer M."/>
            <person name="Brown E.W."/>
        </authorList>
    </citation>
    <scope>NUCLEOTIDE SEQUENCE [LARGE SCALE GENOMIC DNA]</scope>
    <source>
        <strain evidence="2">DSMZ 21326</strain>
    </source>
</reference>
<dbReference type="AlphaFoldDB" id="E8M2Z7"/>
<sequence length="36" mass="3942">MSTFGAENKQTIAAFSLDIWLKSRALAVIVPHRVVA</sequence>
<evidence type="ECO:0000313" key="2">
    <source>
        <dbReference type="Proteomes" id="UP000006228"/>
    </source>
</evidence>
<comment type="caution">
    <text evidence="1">The sequence shown here is derived from an EMBL/GenBank/DDBJ whole genome shotgun (WGS) entry which is preliminary data.</text>
</comment>
<evidence type="ECO:0000313" key="1">
    <source>
        <dbReference type="EMBL" id="EGA71655.1"/>
    </source>
</evidence>
<proteinExistence type="predicted"/>
<gene>
    <name evidence="1" type="ORF">VISI1226_12751</name>
</gene>
<dbReference type="EMBL" id="AEVT01000018">
    <property type="protein sequence ID" value="EGA71655.1"/>
    <property type="molecule type" value="Genomic_DNA"/>
</dbReference>
<name>E8M2Z7_PHOS4</name>
<accession>E8M2Z7</accession>